<comment type="caution">
    <text evidence="2">The sequence shown here is derived from an EMBL/GenBank/DDBJ whole genome shotgun (WGS) entry which is preliminary data.</text>
</comment>
<evidence type="ECO:0008006" key="4">
    <source>
        <dbReference type="Google" id="ProtNLM"/>
    </source>
</evidence>
<dbReference type="Proteomes" id="UP001016761">
    <property type="component" value="Unassembled WGS sequence"/>
</dbReference>
<proteinExistence type="predicted"/>
<name>A0ABX2LGJ3_9EURY</name>
<evidence type="ECO:0000313" key="2">
    <source>
        <dbReference type="EMBL" id="NUC74555.1"/>
    </source>
</evidence>
<organism evidence="2 3">
    <name type="scientific">Haloterrigena gelatinilytica</name>
    <dbReference type="NCBI Taxonomy" id="2741724"/>
    <lineage>
        <taxon>Archaea</taxon>
        <taxon>Methanobacteriati</taxon>
        <taxon>Methanobacteriota</taxon>
        <taxon>Stenosarchaea group</taxon>
        <taxon>Halobacteria</taxon>
        <taxon>Halobacteriales</taxon>
        <taxon>Natrialbaceae</taxon>
        <taxon>Haloterrigena</taxon>
    </lineage>
</organism>
<keyword evidence="3" id="KW-1185">Reference proteome</keyword>
<protein>
    <recommendedName>
        <fullName evidence="4">Lamin tail-like protein</fullName>
    </recommendedName>
</protein>
<feature type="region of interest" description="Disordered" evidence="1">
    <location>
        <begin position="137"/>
        <end position="165"/>
    </location>
</feature>
<feature type="region of interest" description="Disordered" evidence="1">
    <location>
        <begin position="283"/>
        <end position="317"/>
    </location>
</feature>
<dbReference type="RefSeq" id="WP_174682274.1">
    <property type="nucleotide sequence ID" value="NZ_JABUQZ010000001.1"/>
</dbReference>
<dbReference type="EMBL" id="JABUQZ010000001">
    <property type="protein sequence ID" value="NUC74555.1"/>
    <property type="molecule type" value="Genomic_DNA"/>
</dbReference>
<evidence type="ECO:0000313" key="3">
    <source>
        <dbReference type="Proteomes" id="UP001016761"/>
    </source>
</evidence>
<sequence>MDRPADTRVTPDTTTPSGVRIAVKEDLVGLELTISEQTTGADTAELADGLGSTLTTTDVSGLGPGDTFQIEHDFQAGEEYLVLINADGEYDRGAYNENPDWPYDGGSFEVLEGIWARDRSSTQNFYAYTELTAIAESDGDGDGDGDVTGTVDRPADTRVTPDTTTPSGVRISVEEDLMGLELTISDQTTGADRAELADGLGNTLTTVDISDLGPGDSFRIEHDLRAGQEYLVLINADETYDRGAYNEDPDWPYDGGSFQVLEGIWARDRSSTANFYAYAELTALPDDGNDDDDNEGVAGSVDRPADTRVTPDTTTPSGVRIAVEDDLAGLELTISEQTTGADTAELADGLGNTLTTTDVSGLGPGDTFQIEHDLQAGEEYIVLINADGEYDRGAYNEDPDWPYDGGSFQVLEGIWARDRSSTANFYAYAELTALR</sequence>
<evidence type="ECO:0000256" key="1">
    <source>
        <dbReference type="SAM" id="MobiDB-lite"/>
    </source>
</evidence>
<accession>A0ABX2LGJ3</accession>
<gene>
    <name evidence="2" type="ORF">HTZ84_20025</name>
</gene>
<reference evidence="2 3" key="1">
    <citation type="submission" date="2020-06" db="EMBL/GenBank/DDBJ databases">
        <title>Haloterrigena sp. nov., an extremely halophilic archaeon isolated from a saline sediment.</title>
        <authorList>
            <person name="Liu B.-B."/>
        </authorList>
    </citation>
    <scope>NUCLEOTIDE SEQUENCE [LARGE SCALE GENOMIC DNA]</scope>
    <source>
        <strain evidence="2 3">SYSU A558-1</strain>
    </source>
</reference>